<protein>
    <recommendedName>
        <fullName evidence="2">AARP2CN domain-containing protein</fullName>
    </recommendedName>
</protein>
<dbReference type="PANTHER" id="PTHR12858">
    <property type="entry name" value="RIBOSOME BIOGENESIS PROTEIN"/>
    <property type="match status" value="1"/>
</dbReference>
<dbReference type="EMBL" id="SNRW01014777">
    <property type="protein sequence ID" value="KAA6371105.1"/>
    <property type="molecule type" value="Genomic_DNA"/>
</dbReference>
<name>A0A5J4UMW3_9EUKA</name>
<dbReference type="GO" id="GO:0000462">
    <property type="term" value="P:maturation of SSU-rRNA from tricistronic rRNA transcript (SSU-rRNA, 5.8S rRNA, LSU-rRNA)"/>
    <property type="evidence" value="ECO:0007669"/>
    <property type="project" value="TreeGrafter"/>
</dbReference>
<dbReference type="GO" id="GO:0030688">
    <property type="term" value="C:preribosome, small subunit precursor"/>
    <property type="evidence" value="ECO:0007669"/>
    <property type="project" value="TreeGrafter"/>
</dbReference>
<dbReference type="AlphaFoldDB" id="A0A5J4UMW3"/>
<evidence type="ECO:0000313" key="3">
    <source>
        <dbReference type="EMBL" id="KAA6371105.1"/>
    </source>
</evidence>
<organism evidence="3 4">
    <name type="scientific">Streblomastix strix</name>
    <dbReference type="NCBI Taxonomy" id="222440"/>
    <lineage>
        <taxon>Eukaryota</taxon>
        <taxon>Metamonada</taxon>
        <taxon>Preaxostyla</taxon>
        <taxon>Oxymonadida</taxon>
        <taxon>Streblomastigidae</taxon>
        <taxon>Streblomastix</taxon>
    </lineage>
</organism>
<dbReference type="Proteomes" id="UP000324800">
    <property type="component" value="Unassembled WGS sequence"/>
</dbReference>
<dbReference type="SMART" id="SM00785">
    <property type="entry name" value="AARP2CN"/>
    <property type="match status" value="1"/>
</dbReference>
<reference evidence="3 4" key="1">
    <citation type="submission" date="2019-03" db="EMBL/GenBank/DDBJ databases">
        <title>Single cell metagenomics reveals metabolic interactions within the superorganism composed of flagellate Streblomastix strix and complex community of Bacteroidetes bacteria on its surface.</title>
        <authorList>
            <person name="Treitli S.C."/>
            <person name="Kolisko M."/>
            <person name="Husnik F."/>
            <person name="Keeling P."/>
            <person name="Hampl V."/>
        </authorList>
    </citation>
    <scope>NUCLEOTIDE SEQUENCE [LARGE SCALE GENOMIC DNA]</scope>
    <source>
        <strain evidence="3">ST1C</strain>
    </source>
</reference>
<comment type="caution">
    <text evidence="3">The sequence shown here is derived from an EMBL/GenBank/DDBJ whole genome shotgun (WGS) entry which is preliminary data.</text>
</comment>
<evidence type="ECO:0000259" key="2">
    <source>
        <dbReference type="SMART" id="SM00785"/>
    </source>
</evidence>
<evidence type="ECO:0000313" key="4">
    <source>
        <dbReference type="Proteomes" id="UP000324800"/>
    </source>
</evidence>
<dbReference type="GO" id="GO:0034511">
    <property type="term" value="F:U3 snoRNA binding"/>
    <property type="evidence" value="ECO:0007669"/>
    <property type="project" value="TreeGrafter"/>
</dbReference>
<dbReference type="GO" id="GO:0005525">
    <property type="term" value="F:GTP binding"/>
    <property type="evidence" value="ECO:0007669"/>
    <property type="project" value="TreeGrafter"/>
</dbReference>
<proteinExistence type="predicted"/>
<dbReference type="GO" id="GO:0005634">
    <property type="term" value="C:nucleus"/>
    <property type="evidence" value="ECO:0007669"/>
    <property type="project" value="InterPro"/>
</dbReference>
<evidence type="ECO:0000256" key="1">
    <source>
        <dbReference type="SAM" id="MobiDB-lite"/>
    </source>
</evidence>
<dbReference type="PANTHER" id="PTHR12858:SF1">
    <property type="entry name" value="PRE-RRNA-PROCESSING PROTEIN TSR1 HOMOLOG"/>
    <property type="match status" value="1"/>
</dbReference>
<dbReference type="GO" id="GO:0003924">
    <property type="term" value="F:GTPase activity"/>
    <property type="evidence" value="ECO:0007669"/>
    <property type="project" value="TreeGrafter"/>
</dbReference>
<feature type="region of interest" description="Disordered" evidence="1">
    <location>
        <begin position="1"/>
        <end position="26"/>
    </location>
</feature>
<feature type="compositionally biased region" description="Basic residues" evidence="1">
    <location>
        <begin position="1"/>
        <end position="12"/>
    </location>
</feature>
<gene>
    <name evidence="3" type="ORF">EZS28_033368</name>
</gene>
<dbReference type="Pfam" id="PF08142">
    <property type="entry name" value="AARP2CN"/>
    <property type="match status" value="1"/>
</dbReference>
<accession>A0A5J4UMW3</accession>
<feature type="non-terminal residue" evidence="3">
    <location>
        <position position="524"/>
    </location>
</feature>
<feature type="domain" description="AARP2CN" evidence="2">
    <location>
        <begin position="223"/>
        <end position="322"/>
    </location>
</feature>
<dbReference type="InterPro" id="IPR039761">
    <property type="entry name" value="Bms1/Tsr1"/>
</dbReference>
<dbReference type="GO" id="GO:0000479">
    <property type="term" value="P:endonucleolytic cleavage of tricistronic rRNA transcript (SSU-rRNA, 5.8S rRNA, LSU-rRNA)"/>
    <property type="evidence" value="ECO:0007669"/>
    <property type="project" value="TreeGrafter"/>
</dbReference>
<dbReference type="InterPro" id="IPR012948">
    <property type="entry name" value="AARP2CN"/>
</dbReference>
<sequence>MPGKKQQNKRFKGSSGGKRQAFKGVIGKERAKTSAMKVGLKIERKNASKQKLLHGRDLLVQKFRLHGQIGPSKLVALIPINDNSNIPQAMQLLTEKTELALESSVRTVFSRASKQFLTFIPVNIQSPFSVLDLCGVADIFCFVSGLTETLPAERITSSQLINIKGEQIIKMISGLGMPTPFLLIQNNGFEKLSFSAFQKVKKKIEKIAEDKIFTECKTVFDWQMAETVKTIFNIIPREIKWRENRPSLIALQAKLISQQQPIQTQNIFGQNQLFNQTNLGAEANAKIVLLGEVRNSFLSANQLISIPDVGDFAVEQIERHGRLGEYLDQLSNTLFYISKKGVGIPKPEIILIICSPFIFISYDDVILSAGNVSVSPETKQKISATPHKSRTEKGDCIFTGMKVKNCFDARENTVRTDDSKANSVFSVRSYIAYGMLLLSLIGINATSFDGPICPCRRNFYTSRSRPCRSFCFEAFFLSIFKPTFIADVLARSFPITPLKAYRLPPLLPLKRLFCCFFPGMYKKS</sequence>